<dbReference type="Pfam" id="PF17358">
    <property type="entry name" value="DUF5384"/>
    <property type="match status" value="1"/>
</dbReference>
<dbReference type="InterPro" id="IPR020231">
    <property type="entry name" value="Uncharacterised_YfgI"/>
</dbReference>
<feature type="region of interest" description="Disordered" evidence="1">
    <location>
        <begin position="139"/>
        <end position="178"/>
    </location>
</feature>
<keyword evidence="2" id="KW-0732">Signal</keyword>
<reference evidence="4" key="1">
    <citation type="submission" date="2019-10" db="EMBL/GenBank/DDBJ databases">
        <authorList>
            <person name="Ashton P.M."/>
            <person name="Dallman T."/>
            <person name="Nair S."/>
            <person name="De Pinna E."/>
            <person name="Peters T."/>
            <person name="Grant K."/>
        </authorList>
    </citation>
    <scope>NUCLEOTIDE SEQUENCE</scope>
    <source>
        <strain evidence="3">394884</strain>
        <strain evidence="4">810119</strain>
    </source>
</reference>
<dbReference type="AlphaFoldDB" id="A0A5J1FI36"/>
<evidence type="ECO:0008006" key="5">
    <source>
        <dbReference type="Google" id="ProtNLM"/>
    </source>
</evidence>
<feature type="compositionally biased region" description="Polar residues" evidence="1">
    <location>
        <begin position="139"/>
        <end position="154"/>
    </location>
</feature>
<accession>A0A5J1FI36</accession>
<gene>
    <name evidence="3" type="ORF">D6J51_25635</name>
    <name evidence="4" type="ORF">F9G64_23660</name>
</gene>
<proteinExistence type="predicted"/>
<feature type="signal peptide" evidence="2">
    <location>
        <begin position="1"/>
        <end position="18"/>
    </location>
</feature>
<protein>
    <recommendedName>
        <fullName evidence="5">DUF5384 family protein</fullName>
    </recommendedName>
</protein>
<evidence type="ECO:0000313" key="3">
    <source>
        <dbReference type="EMBL" id="EBY7387846.1"/>
    </source>
</evidence>
<dbReference type="EMBL" id="AAHOXC010000060">
    <property type="protein sequence ID" value="EBY7387846.1"/>
    <property type="molecule type" value="Genomic_DNA"/>
</dbReference>
<feature type="chain" id="PRO_5036145562" description="DUF5384 family protein" evidence="2">
    <location>
        <begin position="19"/>
        <end position="178"/>
    </location>
</feature>
<dbReference type="EMBL" id="AALIQJ010000076">
    <property type="protein sequence ID" value="EDA0177817.1"/>
    <property type="molecule type" value="Genomic_DNA"/>
</dbReference>
<feature type="region of interest" description="Disordered" evidence="1">
    <location>
        <begin position="52"/>
        <end position="84"/>
    </location>
</feature>
<organism evidence="4">
    <name type="scientific">Salmonella enterica subsp. enterica serovar Braenderup</name>
    <dbReference type="NCBI Taxonomy" id="149391"/>
    <lineage>
        <taxon>Bacteria</taxon>
        <taxon>Pseudomonadati</taxon>
        <taxon>Pseudomonadota</taxon>
        <taxon>Gammaproteobacteria</taxon>
        <taxon>Enterobacterales</taxon>
        <taxon>Enterobacteriaceae</taxon>
        <taxon>Salmonella</taxon>
    </lineage>
</organism>
<feature type="compositionally biased region" description="Basic and acidic residues" evidence="1">
    <location>
        <begin position="52"/>
        <end position="70"/>
    </location>
</feature>
<comment type="caution">
    <text evidence="4">The sequence shown here is derived from an EMBL/GenBank/DDBJ whole genome shotgun (WGS) entry which is preliminary data.</text>
</comment>
<feature type="compositionally biased region" description="Basic and acidic residues" evidence="1">
    <location>
        <begin position="157"/>
        <end position="178"/>
    </location>
</feature>
<evidence type="ECO:0000313" key="4">
    <source>
        <dbReference type="EMBL" id="EDA0177817.1"/>
    </source>
</evidence>
<sequence>MKRIIIPLILSFSGSSFANSLQEQLSAVAQAEQQGKAEEQRLMDIQREKIEENKRLEQKRRERARAEANRRAAIASAERKAHRERIEAELKADKNRDQKYEDELRKLEIEKQKLALAREEARVKRENEFIDQELKNKAAQTDVIQSHADSNRNISEGGKDLMKSEGKAREKEAGGWFN</sequence>
<name>A0A5J1FI36_SALET</name>
<evidence type="ECO:0000256" key="1">
    <source>
        <dbReference type="SAM" id="MobiDB-lite"/>
    </source>
</evidence>
<evidence type="ECO:0000256" key="2">
    <source>
        <dbReference type="SAM" id="SignalP"/>
    </source>
</evidence>